<reference evidence="1" key="2">
    <citation type="submission" date="2024-10" db="UniProtKB">
        <authorList>
            <consortium name="EnsemblProtists"/>
        </authorList>
    </citation>
    <scope>IDENTIFICATION</scope>
</reference>
<dbReference type="KEGG" id="ehx:EMIHUDRAFT_113236"/>
<keyword evidence="2" id="KW-1185">Reference proteome</keyword>
<accession>A0A0D3K4A4</accession>
<reference evidence="2" key="1">
    <citation type="journal article" date="2013" name="Nature">
        <title>Pan genome of the phytoplankton Emiliania underpins its global distribution.</title>
        <authorList>
            <person name="Read B.A."/>
            <person name="Kegel J."/>
            <person name="Klute M.J."/>
            <person name="Kuo A."/>
            <person name="Lefebvre S.C."/>
            <person name="Maumus F."/>
            <person name="Mayer C."/>
            <person name="Miller J."/>
            <person name="Monier A."/>
            <person name="Salamov A."/>
            <person name="Young J."/>
            <person name="Aguilar M."/>
            <person name="Claverie J.M."/>
            <person name="Frickenhaus S."/>
            <person name="Gonzalez K."/>
            <person name="Herman E.K."/>
            <person name="Lin Y.C."/>
            <person name="Napier J."/>
            <person name="Ogata H."/>
            <person name="Sarno A.F."/>
            <person name="Shmutz J."/>
            <person name="Schroeder D."/>
            <person name="de Vargas C."/>
            <person name="Verret F."/>
            <person name="von Dassow P."/>
            <person name="Valentin K."/>
            <person name="Van de Peer Y."/>
            <person name="Wheeler G."/>
            <person name="Dacks J.B."/>
            <person name="Delwiche C.F."/>
            <person name="Dyhrman S.T."/>
            <person name="Glockner G."/>
            <person name="John U."/>
            <person name="Richards T."/>
            <person name="Worden A.Z."/>
            <person name="Zhang X."/>
            <person name="Grigoriev I.V."/>
            <person name="Allen A.E."/>
            <person name="Bidle K."/>
            <person name="Borodovsky M."/>
            <person name="Bowler C."/>
            <person name="Brownlee C."/>
            <person name="Cock J.M."/>
            <person name="Elias M."/>
            <person name="Gladyshev V.N."/>
            <person name="Groth M."/>
            <person name="Guda C."/>
            <person name="Hadaegh A."/>
            <person name="Iglesias-Rodriguez M.D."/>
            <person name="Jenkins J."/>
            <person name="Jones B.M."/>
            <person name="Lawson T."/>
            <person name="Leese F."/>
            <person name="Lindquist E."/>
            <person name="Lobanov A."/>
            <person name="Lomsadze A."/>
            <person name="Malik S.B."/>
            <person name="Marsh M.E."/>
            <person name="Mackinder L."/>
            <person name="Mock T."/>
            <person name="Mueller-Roeber B."/>
            <person name="Pagarete A."/>
            <person name="Parker M."/>
            <person name="Probert I."/>
            <person name="Quesneville H."/>
            <person name="Raines C."/>
            <person name="Rensing S.A."/>
            <person name="Riano-Pachon D.M."/>
            <person name="Richier S."/>
            <person name="Rokitta S."/>
            <person name="Shiraiwa Y."/>
            <person name="Soanes D.M."/>
            <person name="van der Giezen M."/>
            <person name="Wahlund T.M."/>
            <person name="Williams B."/>
            <person name="Wilson W."/>
            <person name="Wolfe G."/>
            <person name="Wurch L.L."/>
        </authorList>
    </citation>
    <scope>NUCLEOTIDE SEQUENCE</scope>
</reference>
<dbReference type="Proteomes" id="UP000013827">
    <property type="component" value="Unassembled WGS sequence"/>
</dbReference>
<organism evidence="1 2">
    <name type="scientific">Emiliania huxleyi (strain CCMP1516)</name>
    <dbReference type="NCBI Taxonomy" id="280463"/>
    <lineage>
        <taxon>Eukaryota</taxon>
        <taxon>Haptista</taxon>
        <taxon>Haptophyta</taxon>
        <taxon>Prymnesiophyceae</taxon>
        <taxon>Isochrysidales</taxon>
        <taxon>Noelaerhabdaceae</taxon>
        <taxon>Emiliania</taxon>
    </lineage>
</organism>
<dbReference type="PaxDb" id="2903-EOD30589"/>
<sequence>MTSGTTMATPRADVDDINVDVEQSASAGKPAKKRTNPLATISNLRHILSVHKAAGAVGGAVGGAVDTAGAASRETALLAGRTLLMLLNNPITGPATMRMLREGPDTATALLDLLLVPVLPTVRMLVGKELIEMSQPGAAVPVNSVITFAFARRLNVEPGDLRAGKVVPELSLRLSPLAAGLGGMVKMVGQSGAARRLHGRVRRKGPRRGLCPSERSEPVVTEGTVVPSAVAVAAPASSLHSFAVATESSAESGGAAIFTLAFA</sequence>
<dbReference type="AlphaFoldDB" id="A0A0D3K4A4"/>
<evidence type="ECO:0000313" key="2">
    <source>
        <dbReference type="Proteomes" id="UP000013827"/>
    </source>
</evidence>
<dbReference type="EnsemblProtists" id="EOD30589">
    <property type="protein sequence ID" value="EOD30589"/>
    <property type="gene ID" value="EMIHUDRAFT_113236"/>
</dbReference>
<evidence type="ECO:0000313" key="1">
    <source>
        <dbReference type="EnsemblProtists" id="EOD30589"/>
    </source>
</evidence>
<protein>
    <submittedName>
        <fullName evidence="1">Uncharacterized protein</fullName>
    </submittedName>
</protein>
<name>A0A0D3K4A4_EMIH1</name>
<dbReference type="RefSeq" id="XP_005783018.1">
    <property type="nucleotide sequence ID" value="XM_005782961.1"/>
</dbReference>
<dbReference type="GeneID" id="17275863"/>
<dbReference type="HOGENOM" id="CLU_1059369_0_0_1"/>
<proteinExistence type="predicted"/>